<dbReference type="InterPro" id="IPR029044">
    <property type="entry name" value="Nucleotide-diphossugar_trans"/>
</dbReference>
<evidence type="ECO:0000313" key="8">
    <source>
        <dbReference type="Proteomes" id="UP001589766"/>
    </source>
</evidence>
<protein>
    <submittedName>
        <fullName evidence="7">Glycosyltransferase family 2 protein</fullName>
        <ecNumber evidence="7">2.4.-.-</ecNumber>
    </submittedName>
</protein>
<evidence type="ECO:0000259" key="6">
    <source>
        <dbReference type="Pfam" id="PF02709"/>
    </source>
</evidence>
<dbReference type="PANTHER" id="PTHR43179">
    <property type="entry name" value="RHAMNOSYLTRANSFERASE WBBL"/>
    <property type="match status" value="1"/>
</dbReference>
<gene>
    <name evidence="7" type="ORF">ACFFIO_13125</name>
</gene>
<dbReference type="RefSeq" id="WP_378042439.1">
    <property type="nucleotide sequence ID" value="NZ_JBHLWH010000039.1"/>
</dbReference>
<evidence type="ECO:0000256" key="4">
    <source>
        <dbReference type="ARBA" id="ARBA00022679"/>
    </source>
</evidence>
<evidence type="ECO:0000259" key="5">
    <source>
        <dbReference type="Pfam" id="PF00535"/>
    </source>
</evidence>
<evidence type="ECO:0000256" key="1">
    <source>
        <dbReference type="ARBA" id="ARBA00004776"/>
    </source>
</evidence>
<proteinExistence type="inferred from homology"/>
<evidence type="ECO:0000256" key="3">
    <source>
        <dbReference type="ARBA" id="ARBA00022676"/>
    </source>
</evidence>
<keyword evidence="3 7" id="KW-0328">Glycosyltransferase</keyword>
<dbReference type="Proteomes" id="UP001589766">
    <property type="component" value="Unassembled WGS sequence"/>
</dbReference>
<organism evidence="7 8">
    <name type="scientific">Citricoccus parietis</name>
    <dbReference type="NCBI Taxonomy" id="592307"/>
    <lineage>
        <taxon>Bacteria</taxon>
        <taxon>Bacillati</taxon>
        <taxon>Actinomycetota</taxon>
        <taxon>Actinomycetes</taxon>
        <taxon>Micrococcales</taxon>
        <taxon>Micrococcaceae</taxon>
        <taxon>Citricoccus</taxon>
    </lineage>
</organism>
<dbReference type="EC" id="2.4.-.-" evidence="7"/>
<sequence length="303" mass="32257">MTPLGGATVSRDEGDIPPSTSVLIITGGRDQHLARVLTGLEISVPAPNDVVVVFMNQPAGAVPESTLEVVTGHVSDPDGLPLAAARNRAAALAQGEVLVFLDVDCIPASGTVGALSHEVRRHPGSLVMGTPRYLPPGWQDMVPVTESRDDGLRAVSVEHAARQHLGAGPSAEWSMVWTLVLALSASDFSALGGFDEGFRGYGAEDTDFAFRARDAGLDLVFSEATAFHQPHGVYRPPLHHFQDILVNARHFKQVHGSWPMGGWLGRFRDLGLVLWDPAGAQLEVRREPTAAEIAAALDEGSAY</sequence>
<comment type="caution">
    <text evidence="7">The sequence shown here is derived from an EMBL/GenBank/DDBJ whole genome shotgun (WGS) entry which is preliminary data.</text>
</comment>
<evidence type="ECO:0000256" key="2">
    <source>
        <dbReference type="ARBA" id="ARBA00006739"/>
    </source>
</evidence>
<feature type="domain" description="Glycosyltransferase 2-like" evidence="5">
    <location>
        <begin position="82"/>
        <end position="144"/>
    </location>
</feature>
<feature type="domain" description="Galactosyltransferase C-terminal" evidence="6">
    <location>
        <begin position="170"/>
        <end position="222"/>
    </location>
</feature>
<dbReference type="Pfam" id="PF00535">
    <property type="entry name" value="Glycos_transf_2"/>
    <property type="match status" value="1"/>
</dbReference>
<name>A0ABV6F7Q2_9MICC</name>
<evidence type="ECO:0000313" key="7">
    <source>
        <dbReference type="EMBL" id="MFC0249441.1"/>
    </source>
</evidence>
<dbReference type="InterPro" id="IPR027791">
    <property type="entry name" value="Galactosyl_T_C"/>
</dbReference>
<dbReference type="EMBL" id="JBHLWH010000039">
    <property type="protein sequence ID" value="MFC0249441.1"/>
    <property type="molecule type" value="Genomic_DNA"/>
</dbReference>
<keyword evidence="4 7" id="KW-0808">Transferase</keyword>
<accession>A0ABV6F7Q2</accession>
<keyword evidence="8" id="KW-1185">Reference proteome</keyword>
<comment type="pathway">
    <text evidence="1">Cell wall biogenesis; cell wall polysaccharide biosynthesis.</text>
</comment>
<dbReference type="Pfam" id="PF02709">
    <property type="entry name" value="Glyco_transf_7C"/>
    <property type="match status" value="1"/>
</dbReference>
<dbReference type="PANTHER" id="PTHR43179:SF12">
    <property type="entry name" value="GALACTOFURANOSYLTRANSFERASE GLFT2"/>
    <property type="match status" value="1"/>
</dbReference>
<comment type="similarity">
    <text evidence="2">Belongs to the glycosyltransferase 2 family.</text>
</comment>
<dbReference type="GO" id="GO:0016757">
    <property type="term" value="F:glycosyltransferase activity"/>
    <property type="evidence" value="ECO:0007669"/>
    <property type="project" value="UniProtKB-KW"/>
</dbReference>
<dbReference type="InterPro" id="IPR001173">
    <property type="entry name" value="Glyco_trans_2-like"/>
</dbReference>
<dbReference type="SUPFAM" id="SSF53448">
    <property type="entry name" value="Nucleotide-diphospho-sugar transferases"/>
    <property type="match status" value="1"/>
</dbReference>
<dbReference type="Gene3D" id="3.90.550.10">
    <property type="entry name" value="Spore Coat Polysaccharide Biosynthesis Protein SpsA, Chain A"/>
    <property type="match status" value="1"/>
</dbReference>
<reference evidence="7 8" key="1">
    <citation type="submission" date="2024-09" db="EMBL/GenBank/DDBJ databases">
        <authorList>
            <person name="Sun Q."/>
            <person name="Mori K."/>
        </authorList>
    </citation>
    <scope>NUCLEOTIDE SEQUENCE [LARGE SCALE GENOMIC DNA]</scope>
    <source>
        <strain evidence="7 8">CCM 7609</strain>
    </source>
</reference>